<dbReference type="SMART" id="SM00324">
    <property type="entry name" value="RhoGAP"/>
    <property type="match status" value="1"/>
</dbReference>
<name>A0A9P8TAR8_9ASCO</name>
<evidence type="ECO:0000313" key="3">
    <source>
        <dbReference type="EMBL" id="KAH3671899.1"/>
    </source>
</evidence>
<dbReference type="OrthoDB" id="3196451at2759"/>
<dbReference type="GO" id="GO:0005096">
    <property type="term" value="F:GTPase activator activity"/>
    <property type="evidence" value="ECO:0007669"/>
    <property type="project" value="TreeGrafter"/>
</dbReference>
<reference evidence="3" key="2">
    <citation type="submission" date="2021-01" db="EMBL/GenBank/DDBJ databases">
        <authorList>
            <person name="Schikora-Tamarit M.A."/>
        </authorList>
    </citation>
    <scope>NUCLEOTIDE SEQUENCE</scope>
    <source>
        <strain evidence="3">CBS6075</strain>
    </source>
</reference>
<proteinExistence type="predicted"/>
<feature type="compositionally biased region" description="Polar residues" evidence="1">
    <location>
        <begin position="397"/>
        <end position="422"/>
    </location>
</feature>
<dbReference type="Pfam" id="PF00620">
    <property type="entry name" value="RhoGAP"/>
    <property type="match status" value="1"/>
</dbReference>
<accession>A0A9P8TAR8</accession>
<feature type="region of interest" description="Disordered" evidence="1">
    <location>
        <begin position="482"/>
        <end position="512"/>
    </location>
</feature>
<dbReference type="AlphaFoldDB" id="A0A9P8TAR8"/>
<gene>
    <name evidence="3" type="ORF">OGAPHI_000085</name>
</gene>
<dbReference type="InterPro" id="IPR000198">
    <property type="entry name" value="RhoGAP_dom"/>
</dbReference>
<dbReference type="GO" id="GO:0007165">
    <property type="term" value="P:signal transduction"/>
    <property type="evidence" value="ECO:0007669"/>
    <property type="project" value="InterPro"/>
</dbReference>
<dbReference type="RefSeq" id="XP_046065014.1">
    <property type="nucleotide sequence ID" value="XM_046209009.1"/>
</dbReference>
<dbReference type="CDD" id="cd00159">
    <property type="entry name" value="RhoGAP"/>
    <property type="match status" value="1"/>
</dbReference>
<protein>
    <recommendedName>
        <fullName evidence="2">Rho-GAP domain-containing protein</fullName>
    </recommendedName>
</protein>
<sequence>MASETEPSVPEPVARVNHETDSGFKKPLFKSFTSERNLKRLSISGAPLKVDTSFSELSSPQEASATTLRRNTATPVATPLSSGHLLENEAKTSNIELEIDGLKLTVPLLVHKCCSFVLEKDPEQGIFRINGSIKKIKKIESLIKETGIDNFDFESARLPVTDESEDTVPNVYDAAMILKRWLSGLSDGLITLDVSKALKNLAVPSPSKDHKPEAASQHDSDGEFSVGSYKTDPSSVEEPDSEANALQSLPIINLHLFIYLLSFFNKLTRPEICEVTKMPSSNLAKIFQMSFFKADDFQPIINASASTEELLQNYKANEELLENWISSYESLVAKLKAFVSDNELRLKEVLASPLVEEPLLMPKQRNKSTSDEKQQKRRSMFGYRSFSSAFSSKNLSQVLTGSPDETSSGKRSVSDSAATNRYPTVPQDIAADKKLRRRSMGWFTNGNGSTPSLTRKQGEALTPVNISSPFSLSADNLLQPSKETDSLKNIQINKTQPETQRQSSLSDKPKTASATLYDLVETKENVPVDATIPKTPVSVDTLPTPTDTKPNKKNNRLSKMFSVRFGLSKMIH</sequence>
<dbReference type="Proteomes" id="UP000769157">
    <property type="component" value="Unassembled WGS sequence"/>
</dbReference>
<dbReference type="PANTHER" id="PTHR45876:SF8">
    <property type="entry name" value="FI04035P"/>
    <property type="match status" value="1"/>
</dbReference>
<comment type="caution">
    <text evidence="3">The sequence shown here is derived from an EMBL/GenBank/DDBJ whole genome shotgun (WGS) entry which is preliminary data.</text>
</comment>
<dbReference type="Gene3D" id="1.10.555.10">
    <property type="entry name" value="Rho GTPase activation protein"/>
    <property type="match status" value="1"/>
</dbReference>
<feature type="domain" description="Rho-GAP" evidence="2">
    <location>
        <begin position="97"/>
        <end position="332"/>
    </location>
</feature>
<dbReference type="EMBL" id="JAEUBE010000042">
    <property type="protein sequence ID" value="KAH3671899.1"/>
    <property type="molecule type" value="Genomic_DNA"/>
</dbReference>
<dbReference type="InterPro" id="IPR008936">
    <property type="entry name" value="Rho_GTPase_activation_prot"/>
</dbReference>
<dbReference type="GeneID" id="70232053"/>
<feature type="region of interest" description="Disordered" evidence="1">
    <location>
        <begin position="55"/>
        <end position="81"/>
    </location>
</feature>
<dbReference type="PANTHER" id="PTHR45876">
    <property type="entry name" value="FI04035P"/>
    <property type="match status" value="1"/>
</dbReference>
<organism evidence="3 4">
    <name type="scientific">Ogataea philodendri</name>
    <dbReference type="NCBI Taxonomy" id="1378263"/>
    <lineage>
        <taxon>Eukaryota</taxon>
        <taxon>Fungi</taxon>
        <taxon>Dikarya</taxon>
        <taxon>Ascomycota</taxon>
        <taxon>Saccharomycotina</taxon>
        <taxon>Pichiomycetes</taxon>
        <taxon>Pichiales</taxon>
        <taxon>Pichiaceae</taxon>
        <taxon>Ogataea</taxon>
    </lineage>
</organism>
<feature type="region of interest" description="Disordered" evidence="1">
    <location>
        <begin position="204"/>
        <end position="242"/>
    </location>
</feature>
<evidence type="ECO:0000313" key="4">
    <source>
        <dbReference type="Proteomes" id="UP000769157"/>
    </source>
</evidence>
<feature type="compositionally biased region" description="Basic and acidic residues" evidence="1">
    <location>
        <begin position="207"/>
        <end position="221"/>
    </location>
</feature>
<feature type="region of interest" description="Disordered" evidence="1">
    <location>
        <begin position="440"/>
        <end position="459"/>
    </location>
</feature>
<dbReference type="GO" id="GO:0005737">
    <property type="term" value="C:cytoplasm"/>
    <property type="evidence" value="ECO:0007669"/>
    <property type="project" value="TreeGrafter"/>
</dbReference>
<dbReference type="SUPFAM" id="SSF48350">
    <property type="entry name" value="GTPase activation domain, GAP"/>
    <property type="match status" value="1"/>
</dbReference>
<evidence type="ECO:0000256" key="1">
    <source>
        <dbReference type="SAM" id="MobiDB-lite"/>
    </source>
</evidence>
<evidence type="ECO:0000259" key="2">
    <source>
        <dbReference type="PROSITE" id="PS50238"/>
    </source>
</evidence>
<feature type="compositionally biased region" description="Polar residues" evidence="1">
    <location>
        <begin position="442"/>
        <end position="455"/>
    </location>
</feature>
<keyword evidence="4" id="KW-1185">Reference proteome</keyword>
<reference evidence="3" key="1">
    <citation type="journal article" date="2021" name="Open Biol.">
        <title>Shared evolutionary footprints suggest mitochondrial oxidative damage underlies multiple complex I losses in fungi.</title>
        <authorList>
            <person name="Schikora-Tamarit M.A."/>
            <person name="Marcet-Houben M."/>
            <person name="Nosek J."/>
            <person name="Gabaldon T."/>
        </authorList>
    </citation>
    <scope>NUCLEOTIDE SEQUENCE</scope>
    <source>
        <strain evidence="3">CBS6075</strain>
    </source>
</reference>
<feature type="region of interest" description="Disordered" evidence="1">
    <location>
        <begin position="397"/>
        <end position="433"/>
    </location>
</feature>
<feature type="compositionally biased region" description="Polar residues" evidence="1">
    <location>
        <begin position="482"/>
        <end position="506"/>
    </location>
</feature>
<feature type="region of interest" description="Disordered" evidence="1">
    <location>
        <begin position="1"/>
        <end position="20"/>
    </location>
</feature>
<dbReference type="PROSITE" id="PS50238">
    <property type="entry name" value="RHOGAP"/>
    <property type="match status" value="1"/>
</dbReference>